<name>S8DZG7_FOMSC</name>
<protein>
    <submittedName>
        <fullName evidence="2">Uncharacterized protein</fullName>
    </submittedName>
</protein>
<proteinExistence type="predicted"/>
<sequence>MKQPLFDSLQDANRRVVEPEARLTCDTVLTGEEVERRVRLILEPWDRRGILTVTGGSEITDEELLQKKSTHHPRSENKGSCEGVGASDEAQPSEGESVLVSDRDDEGGREGAVHDPIGVSEI</sequence>
<feature type="region of interest" description="Disordered" evidence="1">
    <location>
        <begin position="61"/>
        <end position="122"/>
    </location>
</feature>
<accession>S8DZG7</accession>
<keyword evidence="3" id="KW-1185">Reference proteome</keyword>
<reference evidence="2 3" key="1">
    <citation type="journal article" date="2012" name="Science">
        <title>The Paleozoic origin of enzymatic lignin decomposition reconstructed from 31 fungal genomes.</title>
        <authorList>
            <person name="Floudas D."/>
            <person name="Binder M."/>
            <person name="Riley R."/>
            <person name="Barry K."/>
            <person name="Blanchette R.A."/>
            <person name="Henrissat B."/>
            <person name="Martinez A.T."/>
            <person name="Otillar R."/>
            <person name="Spatafora J.W."/>
            <person name="Yadav J.S."/>
            <person name="Aerts A."/>
            <person name="Benoit I."/>
            <person name="Boyd A."/>
            <person name="Carlson A."/>
            <person name="Copeland A."/>
            <person name="Coutinho P.M."/>
            <person name="de Vries R.P."/>
            <person name="Ferreira P."/>
            <person name="Findley K."/>
            <person name="Foster B."/>
            <person name="Gaskell J."/>
            <person name="Glotzer D."/>
            <person name="Gorecki P."/>
            <person name="Heitman J."/>
            <person name="Hesse C."/>
            <person name="Hori C."/>
            <person name="Igarashi K."/>
            <person name="Jurgens J.A."/>
            <person name="Kallen N."/>
            <person name="Kersten P."/>
            <person name="Kohler A."/>
            <person name="Kuees U."/>
            <person name="Kumar T.K.A."/>
            <person name="Kuo A."/>
            <person name="LaButti K."/>
            <person name="Larrondo L.F."/>
            <person name="Lindquist E."/>
            <person name="Ling A."/>
            <person name="Lombard V."/>
            <person name="Lucas S."/>
            <person name="Lundell T."/>
            <person name="Martin R."/>
            <person name="McLaughlin D.J."/>
            <person name="Morgenstern I."/>
            <person name="Morin E."/>
            <person name="Murat C."/>
            <person name="Nagy L.G."/>
            <person name="Nolan M."/>
            <person name="Ohm R.A."/>
            <person name="Patyshakuliyeva A."/>
            <person name="Rokas A."/>
            <person name="Ruiz-Duenas F.J."/>
            <person name="Sabat G."/>
            <person name="Salamov A."/>
            <person name="Samejima M."/>
            <person name="Schmutz J."/>
            <person name="Slot J.C."/>
            <person name="St John F."/>
            <person name="Stenlid J."/>
            <person name="Sun H."/>
            <person name="Sun S."/>
            <person name="Syed K."/>
            <person name="Tsang A."/>
            <person name="Wiebenga A."/>
            <person name="Young D."/>
            <person name="Pisabarro A."/>
            <person name="Eastwood D.C."/>
            <person name="Martin F."/>
            <person name="Cullen D."/>
            <person name="Grigoriev I.V."/>
            <person name="Hibbett D.S."/>
        </authorList>
    </citation>
    <scope>NUCLEOTIDE SEQUENCE</scope>
    <source>
        <strain evidence="3">FP-58527</strain>
    </source>
</reference>
<evidence type="ECO:0000313" key="3">
    <source>
        <dbReference type="Proteomes" id="UP000015241"/>
    </source>
</evidence>
<dbReference type="AlphaFoldDB" id="S8DZG7"/>
<gene>
    <name evidence="2" type="ORF">FOMPIDRAFT_89671</name>
</gene>
<evidence type="ECO:0000256" key="1">
    <source>
        <dbReference type="SAM" id="MobiDB-lite"/>
    </source>
</evidence>
<organism evidence="2 3">
    <name type="scientific">Fomitopsis schrenkii</name>
    <name type="common">Brown rot fungus</name>
    <dbReference type="NCBI Taxonomy" id="2126942"/>
    <lineage>
        <taxon>Eukaryota</taxon>
        <taxon>Fungi</taxon>
        <taxon>Dikarya</taxon>
        <taxon>Basidiomycota</taxon>
        <taxon>Agaricomycotina</taxon>
        <taxon>Agaricomycetes</taxon>
        <taxon>Polyporales</taxon>
        <taxon>Fomitopsis</taxon>
    </lineage>
</organism>
<dbReference type="InParanoid" id="S8DZG7"/>
<dbReference type="EMBL" id="KE504171">
    <property type="protein sequence ID" value="EPS97947.1"/>
    <property type="molecule type" value="Genomic_DNA"/>
</dbReference>
<evidence type="ECO:0000313" key="2">
    <source>
        <dbReference type="EMBL" id="EPS97947.1"/>
    </source>
</evidence>
<dbReference type="HOGENOM" id="CLU_2015316_0_0_1"/>
<dbReference type="Proteomes" id="UP000015241">
    <property type="component" value="Unassembled WGS sequence"/>
</dbReference>